<dbReference type="AlphaFoldDB" id="B9ERJ4"/>
<dbReference type="KEGG" id="pmt:PMT_2574"/>
<reference evidence="1 2" key="1">
    <citation type="journal article" date="2003" name="Nature">
        <title>Genome divergence in two Prochlorococcus ecotypes reflects oceanic niche differentiation.</title>
        <authorList>
            <person name="Rocap G."/>
            <person name="Larimer F.W."/>
            <person name="Lamerdin J.E."/>
            <person name="Malfatti S."/>
            <person name="Chain P."/>
            <person name="Ahlgren N.A."/>
            <person name="Arellano A."/>
            <person name="Coleman M."/>
            <person name="Hauser L."/>
            <person name="Hess W.R."/>
            <person name="Johnson Z.I."/>
            <person name="Land M.L."/>
            <person name="Lindell D."/>
            <person name="Post A.F."/>
            <person name="Regala W."/>
            <person name="Shah M."/>
            <person name="Shaw S.L."/>
            <person name="Steglich C."/>
            <person name="Sullivan M.B."/>
            <person name="Ting C.S."/>
            <person name="Tolonen A."/>
            <person name="Webb E.A."/>
            <person name="Zinser E.R."/>
            <person name="Chisholm S.W."/>
        </authorList>
    </citation>
    <scope>NUCLEOTIDE SEQUENCE [LARGE SCALE GENOMIC DNA]</scope>
    <source>
        <strain evidence="2">MIT 9313</strain>
    </source>
</reference>
<evidence type="ECO:0000313" key="1">
    <source>
        <dbReference type="EMBL" id="CAX32093.1"/>
    </source>
</evidence>
<protein>
    <submittedName>
        <fullName evidence="1">Uncharacterized protein</fullName>
    </submittedName>
</protein>
<keyword evidence="2" id="KW-1185">Reference proteome</keyword>
<gene>
    <name evidence="1" type="ordered locus">PMT_2574</name>
</gene>
<accession>B9ERJ4</accession>
<evidence type="ECO:0000313" key="2">
    <source>
        <dbReference type="Proteomes" id="UP000001423"/>
    </source>
</evidence>
<sequence>MILNTVYYLYGLIGSICYPVHSSSSLSRSTQPYLIEKTAA</sequence>
<dbReference type="EMBL" id="BX548175">
    <property type="protein sequence ID" value="CAX32093.1"/>
    <property type="molecule type" value="Genomic_DNA"/>
</dbReference>
<dbReference type="HOGENOM" id="CLU_3294844_0_0_3"/>
<dbReference type="Proteomes" id="UP000001423">
    <property type="component" value="Chromosome"/>
</dbReference>
<proteinExistence type="predicted"/>
<organism evidence="1 2">
    <name type="scientific">Prochlorococcus marinus (strain MIT 9313)</name>
    <dbReference type="NCBI Taxonomy" id="74547"/>
    <lineage>
        <taxon>Bacteria</taxon>
        <taxon>Bacillati</taxon>
        <taxon>Cyanobacteriota</taxon>
        <taxon>Cyanophyceae</taxon>
        <taxon>Synechococcales</taxon>
        <taxon>Prochlorococcaceae</taxon>
        <taxon>Prochlorococcus</taxon>
    </lineage>
</organism>
<name>B9ERJ4_PROMM</name>